<accession>A0A9Q9S0D2</accession>
<dbReference type="SUPFAM" id="SSF58100">
    <property type="entry name" value="Bacterial hemolysins"/>
    <property type="match status" value="2"/>
</dbReference>
<dbReference type="AlphaFoldDB" id="A0A9Q9S0D2"/>
<dbReference type="EMBL" id="CABFJX010000420">
    <property type="protein sequence ID" value="VTT83545.1"/>
    <property type="molecule type" value="Genomic_DNA"/>
</dbReference>
<evidence type="ECO:0000313" key="3">
    <source>
        <dbReference type="EMBL" id="VTT83545.1"/>
    </source>
</evidence>
<keyword evidence="2" id="KW-1133">Transmembrane helix</keyword>
<feature type="transmembrane region" description="Helical" evidence="2">
    <location>
        <begin position="1020"/>
        <end position="1047"/>
    </location>
</feature>
<keyword evidence="1" id="KW-0175">Coiled coil</keyword>
<evidence type="ECO:0000313" key="4">
    <source>
        <dbReference type="Proteomes" id="UP000760494"/>
    </source>
</evidence>
<protein>
    <submittedName>
        <fullName evidence="3">Uncharacterized protein</fullName>
    </submittedName>
</protein>
<keyword evidence="2" id="KW-0812">Transmembrane</keyword>
<organism evidence="3 4">
    <name type="scientific">Fusarium fujikuroi</name>
    <name type="common">Bakanae and foot rot disease fungus</name>
    <name type="synonym">Gibberella fujikuroi</name>
    <dbReference type="NCBI Taxonomy" id="5127"/>
    <lineage>
        <taxon>Eukaryota</taxon>
        <taxon>Fungi</taxon>
        <taxon>Dikarya</taxon>
        <taxon>Ascomycota</taxon>
        <taxon>Pezizomycotina</taxon>
        <taxon>Sordariomycetes</taxon>
        <taxon>Hypocreomycetidae</taxon>
        <taxon>Hypocreales</taxon>
        <taxon>Nectriaceae</taxon>
        <taxon>Fusarium</taxon>
        <taxon>Fusarium fujikuroi species complex</taxon>
    </lineage>
</organism>
<feature type="coiled-coil region" evidence="1">
    <location>
        <begin position="214"/>
        <end position="248"/>
    </location>
</feature>
<feature type="transmembrane region" description="Helical" evidence="2">
    <location>
        <begin position="276"/>
        <end position="300"/>
    </location>
</feature>
<sequence length="1153" mass="128071">MSDAAPPYEPSSSPPAYEEIEKKLSQLIGPNPTVEKVLEAAKAISPTEAEILVQNSSTKFPLKTEKQKEDFALGIASATSSDGFKPHITAASSSASRAAKEIARVFQSLHVKILEVDRVHESAFAKTLLKQKDTYTDLLMDSRKTAMRIAQQGISFDDIVIKFCADKSISIEDRKSKIQKFIETAEGFKKDSTELDGRFQDLITAFSEFVSSFSSWAKDKEKELTEEIKKLEKEIKDLKKKLVDLKIARDVFALVGASILPILAILVKVFEGPTAIPILIGGLIAAGVSMAIVIGLLVAIQLAQHELEGKENKKKKLEDQKALIRATRAELEALGSQSLQSFKLSVGVLSGYWQRSVLDATDIKVWLEAGAQDAHEPIYMKLNLTKAVATYKVMAQYMQDLNFLFKMALNSPSSKLVELSQLLRQDPGPAEYLMAATMLSHVPDTQSLLTKAMPVLDPSETDLYIQSVAQTLCSKDADRSIEEAAKLTCQNAKDINTAFMGVTLALVMSDGQRGTHNVDRMVPIVRHLFLTHHFGTDFDDNVVGQCADQNLPINKRKLILEKYIAYAESLEMMSKNMLYRLKSLRNDFYDLIQDVRRSNGLNKSTSIEQEIDQHDVTCLNVGLDHPILKLACDLPGSLPFFLAIGGLTALNRKTTADNILFLSTSYAQRTAKQQSLYTQEGEFGGGALQLLTSFDRNFAKIGQCWFHSLVDAHEIGRWLQDGADVAVSFLDMRLLPQETYKLITSKGLATYSTQDAPPSYEDVVKKFTAALGDGKDPEKILDAANALNLADCKVVFDKNGGNPPPFVEEKDRDKFHLGAEKAASLPIAQGHLKERAQTASQAVKDIEGIFHQLLLEIMKIDQIHKSDFIPELRKHKETFSKLIQESRLLAREISQYGKQFDEVTIEFCADKDISVQDRIKRIQRFIEEAKKFQTASDAMQDRFTKLHDDFTVFVGKFVSWAEKKEGELDKKVTKLIKEIGDLKGRITKVILSMVAVGAGGTTLGMFLAVGGFLAPGPWSLFLIGGGLILAGLSAAACIGLIATWMILSNELKQKEKEKKQYEDQIKHIQQARSQLVSLGKEDLAIFSEKISFLKGYWTKASSDAVEIEGWLKGGADDAKYPKYMERSLKEGVKIYKALSTYLDEYSRGIESDE</sequence>
<name>A0A9Q9S0D2_FUSFU</name>
<dbReference type="Gene3D" id="1.20.1170.10">
    <property type="match status" value="2"/>
</dbReference>
<evidence type="ECO:0000256" key="2">
    <source>
        <dbReference type="SAM" id="Phobius"/>
    </source>
</evidence>
<keyword evidence="2" id="KW-0472">Membrane</keyword>
<feature type="coiled-coil region" evidence="1">
    <location>
        <begin position="300"/>
        <end position="337"/>
    </location>
</feature>
<feature type="transmembrane region" description="Helical" evidence="2">
    <location>
        <begin position="989"/>
        <end position="1014"/>
    </location>
</feature>
<feature type="transmembrane region" description="Helical" evidence="2">
    <location>
        <begin position="251"/>
        <end position="270"/>
    </location>
</feature>
<proteinExistence type="predicted"/>
<dbReference type="Proteomes" id="UP000760494">
    <property type="component" value="Unassembled WGS sequence"/>
</dbReference>
<feature type="coiled-coil region" evidence="1">
    <location>
        <begin position="1044"/>
        <end position="1074"/>
    </location>
</feature>
<comment type="caution">
    <text evidence="3">The sequence shown here is derived from an EMBL/GenBank/DDBJ whole genome shotgun (WGS) entry which is preliminary data.</text>
</comment>
<reference evidence="3" key="1">
    <citation type="submission" date="2019-05" db="EMBL/GenBank/DDBJ databases">
        <authorList>
            <person name="Piombo E."/>
        </authorList>
    </citation>
    <scope>NUCLEOTIDE SEQUENCE</scope>
    <source>
        <strain evidence="3">C2S</strain>
    </source>
</reference>
<gene>
    <name evidence="3" type="ORF">C2S_12772</name>
</gene>
<evidence type="ECO:0000256" key="1">
    <source>
        <dbReference type="SAM" id="Coils"/>
    </source>
</evidence>